<sequence length="122" mass="13672">MRVFLTVASVQKECTANENIQKIAGANWGLNKAYRRRPYITLAESMVLHGAAACAYPLSDRQERQLNSLQSKFLLNISGAYSTTPKAALQVMEGLLPLHLKTEQEAVYVRVTRLGIDRHLKD</sequence>
<name>A0A4Y2NT13_ARAVE</name>
<dbReference type="Proteomes" id="UP000499080">
    <property type="component" value="Unassembled WGS sequence"/>
</dbReference>
<gene>
    <name evidence="1" type="ORF">AVEN_247291_1</name>
</gene>
<proteinExistence type="predicted"/>
<dbReference type="EMBL" id="BGPR01009767">
    <property type="protein sequence ID" value="GBN42144.1"/>
    <property type="molecule type" value="Genomic_DNA"/>
</dbReference>
<dbReference type="AlphaFoldDB" id="A0A4Y2NT13"/>
<dbReference type="OrthoDB" id="6434150at2759"/>
<keyword evidence="2" id="KW-1185">Reference proteome</keyword>
<protein>
    <submittedName>
        <fullName evidence="1">Uncharacterized protein</fullName>
    </submittedName>
</protein>
<organism evidence="1 2">
    <name type="scientific">Araneus ventricosus</name>
    <name type="common">Orbweaver spider</name>
    <name type="synonym">Epeira ventricosa</name>
    <dbReference type="NCBI Taxonomy" id="182803"/>
    <lineage>
        <taxon>Eukaryota</taxon>
        <taxon>Metazoa</taxon>
        <taxon>Ecdysozoa</taxon>
        <taxon>Arthropoda</taxon>
        <taxon>Chelicerata</taxon>
        <taxon>Arachnida</taxon>
        <taxon>Araneae</taxon>
        <taxon>Araneomorphae</taxon>
        <taxon>Entelegynae</taxon>
        <taxon>Araneoidea</taxon>
        <taxon>Araneidae</taxon>
        <taxon>Araneus</taxon>
    </lineage>
</organism>
<evidence type="ECO:0000313" key="2">
    <source>
        <dbReference type="Proteomes" id="UP000499080"/>
    </source>
</evidence>
<reference evidence="1 2" key="1">
    <citation type="journal article" date="2019" name="Sci. Rep.">
        <title>Orb-weaving spider Araneus ventricosus genome elucidates the spidroin gene catalogue.</title>
        <authorList>
            <person name="Kono N."/>
            <person name="Nakamura H."/>
            <person name="Ohtoshi R."/>
            <person name="Moran D.A.P."/>
            <person name="Shinohara A."/>
            <person name="Yoshida Y."/>
            <person name="Fujiwara M."/>
            <person name="Mori M."/>
            <person name="Tomita M."/>
            <person name="Arakawa K."/>
        </authorList>
    </citation>
    <scope>NUCLEOTIDE SEQUENCE [LARGE SCALE GENOMIC DNA]</scope>
</reference>
<accession>A0A4Y2NT13</accession>
<evidence type="ECO:0000313" key="1">
    <source>
        <dbReference type="EMBL" id="GBN42144.1"/>
    </source>
</evidence>
<comment type="caution">
    <text evidence="1">The sequence shown here is derived from an EMBL/GenBank/DDBJ whole genome shotgun (WGS) entry which is preliminary data.</text>
</comment>